<evidence type="ECO:0000313" key="2">
    <source>
        <dbReference type="Proteomes" id="UP000218209"/>
    </source>
</evidence>
<reference evidence="1 2" key="1">
    <citation type="submission" date="2017-03" db="EMBL/GenBank/DDBJ databases">
        <title>WGS assembly of Porphyra umbilicalis.</title>
        <authorList>
            <person name="Brawley S.H."/>
            <person name="Blouin N.A."/>
            <person name="Ficko-Blean E."/>
            <person name="Wheeler G.L."/>
            <person name="Lohr M."/>
            <person name="Goodson H.V."/>
            <person name="Jenkins J.W."/>
            <person name="Blaby-Haas C.E."/>
            <person name="Helliwell K.E."/>
            <person name="Chan C."/>
            <person name="Marriage T."/>
            <person name="Bhattacharya D."/>
            <person name="Klein A.S."/>
            <person name="Badis Y."/>
            <person name="Brodie J."/>
            <person name="Cao Y."/>
            <person name="Collen J."/>
            <person name="Dittami S.M."/>
            <person name="Gachon C.M."/>
            <person name="Green B.R."/>
            <person name="Karpowicz S."/>
            <person name="Kim J.W."/>
            <person name="Kudahl U."/>
            <person name="Lin S."/>
            <person name="Michel G."/>
            <person name="Mittag M."/>
            <person name="Olson B.J."/>
            <person name="Pangilinan J."/>
            <person name="Peng Y."/>
            <person name="Qiu H."/>
            <person name="Shu S."/>
            <person name="Singer J.T."/>
            <person name="Smith A.G."/>
            <person name="Sprecher B.N."/>
            <person name="Wagner V."/>
            <person name="Wang W."/>
            <person name="Wang Z.-Y."/>
            <person name="Yan J."/>
            <person name="Yarish C."/>
            <person name="Zoeuner-Riek S."/>
            <person name="Zhuang Y."/>
            <person name="Zou Y."/>
            <person name="Lindquist E.A."/>
            <person name="Grimwood J."/>
            <person name="Barry K."/>
            <person name="Rokhsar D.S."/>
            <person name="Schmutz J."/>
            <person name="Stiller J.W."/>
            <person name="Grossman A.R."/>
            <person name="Prochnik S.E."/>
        </authorList>
    </citation>
    <scope>NUCLEOTIDE SEQUENCE [LARGE SCALE GENOMIC DNA]</scope>
    <source>
        <strain evidence="1">4086291</strain>
    </source>
</reference>
<dbReference type="EMBL" id="KV918903">
    <property type="protein sequence ID" value="OSX75442.1"/>
    <property type="molecule type" value="Genomic_DNA"/>
</dbReference>
<evidence type="ECO:0000313" key="1">
    <source>
        <dbReference type="EMBL" id="OSX75442.1"/>
    </source>
</evidence>
<gene>
    <name evidence="1" type="ORF">BU14_0236s0005</name>
</gene>
<sequence length="624" mass="68267">MARKASVATARVIGDKGSRSRAIVLRQRPGKRDASILWNALFPSASSRSTTCRHTMALLQALSSSGVSAGTFCSRMRLRADAADVTVCEDDGSTVLWSIPYHSVFSLVTFSGANVATCVAPCCRRFRRRCGHVLVGRWVCNTGSCRRVVEYDGVADGLFSMQRRNKNGRRLLLTRGLIDKLLSFIISGRTTNTAATRHLSTDVLSFSLRHQDVVKLGTAAIKTLHISAETARCPLCGPSPELIVIGAQSLGCSNPDDTVPFRPGEDCPVLNIPAHKLCVLERAPLRSAVTNVLRTSAPLTTAQASLFRSWHEQIGAPGRLSPEAAEAELFFRFFPLGHEQPEDTDEGDGAGAKMDAGTDALRLNTDGAVVLGGKRPVAKKPADSWRSRKGLCAPALDIYSREDDGLWICVRPFLHAMLTETVKGMFQAFDVRAVRLLSNTLRVMRRGSWRSLTKAVDGIGIVPGFLGWFVDKLDEDERMRQATWGLLLAAVNVEKYVDDTFAAVANNNATLEAGWTNAAYCQRWKSMRTPADCKWWRAEQVHLEDFFAGLPRVRPGITDSEAAKRRVQYQGKDRHVADLKGEGDACYKAFSIKAGLTQGVFNVCGGRIVDCARALLQAPKGHHL</sequence>
<keyword evidence="2" id="KW-1185">Reference proteome</keyword>
<accession>A0A1X6P3H4</accession>
<organism evidence="1 2">
    <name type="scientific">Porphyra umbilicalis</name>
    <name type="common">Purple laver</name>
    <name type="synonym">Red alga</name>
    <dbReference type="NCBI Taxonomy" id="2786"/>
    <lineage>
        <taxon>Eukaryota</taxon>
        <taxon>Rhodophyta</taxon>
        <taxon>Bangiophyceae</taxon>
        <taxon>Bangiales</taxon>
        <taxon>Bangiaceae</taxon>
        <taxon>Porphyra</taxon>
    </lineage>
</organism>
<dbReference type="AlphaFoldDB" id="A0A1X6P3H4"/>
<dbReference type="Proteomes" id="UP000218209">
    <property type="component" value="Unassembled WGS sequence"/>
</dbReference>
<proteinExistence type="predicted"/>
<protein>
    <submittedName>
        <fullName evidence="1">Uncharacterized protein</fullName>
    </submittedName>
</protein>
<name>A0A1X6P3H4_PORUM</name>